<accession>A0A139SWI1</accession>
<evidence type="ECO:0000313" key="1">
    <source>
        <dbReference type="EMBL" id="KXU38761.1"/>
    </source>
</evidence>
<name>A0A139SWI1_9GAMM</name>
<dbReference type="InterPro" id="IPR019659">
    <property type="entry name" value="DUF2514"/>
</dbReference>
<dbReference type="AlphaFoldDB" id="A0A139SWI1"/>
<dbReference type="Pfam" id="PF10721">
    <property type="entry name" value="DUF2514"/>
    <property type="match status" value="1"/>
</dbReference>
<gene>
    <name evidence="1" type="ORF">AXE65_12030</name>
</gene>
<reference evidence="1 2" key="1">
    <citation type="submission" date="2016-02" db="EMBL/GenBank/DDBJ databases">
        <authorList>
            <person name="Wen L."/>
            <person name="He K."/>
            <person name="Yang H."/>
        </authorList>
    </citation>
    <scope>NUCLEOTIDE SEQUENCE [LARGE SCALE GENOMIC DNA]</scope>
    <source>
        <strain evidence="1 2">CV58</strain>
    </source>
</reference>
<proteinExistence type="predicted"/>
<dbReference type="EMBL" id="LSZO01000073">
    <property type="protein sequence ID" value="KXU38761.1"/>
    <property type="molecule type" value="Genomic_DNA"/>
</dbReference>
<evidence type="ECO:0008006" key="3">
    <source>
        <dbReference type="Google" id="ProtNLM"/>
    </source>
</evidence>
<protein>
    <recommendedName>
        <fullName evidence="3">DUF2514 domain-containing protein</fullName>
    </recommendedName>
</protein>
<keyword evidence="2" id="KW-1185">Reference proteome</keyword>
<dbReference type="Proteomes" id="UP000072660">
    <property type="component" value="Unassembled WGS sequence"/>
</dbReference>
<comment type="caution">
    <text evidence="1">The sequence shown here is derived from an EMBL/GenBank/DDBJ whole genome shotgun (WGS) entry which is preliminary data.</text>
</comment>
<organism evidence="1 2">
    <name type="scientific">Ventosimonas gracilis</name>
    <dbReference type="NCBI Taxonomy" id="1680762"/>
    <lineage>
        <taxon>Bacteria</taxon>
        <taxon>Pseudomonadati</taxon>
        <taxon>Pseudomonadota</taxon>
        <taxon>Gammaproteobacteria</taxon>
        <taxon>Pseudomonadales</taxon>
        <taxon>Ventosimonadaceae</taxon>
        <taxon>Ventosimonas</taxon>
    </lineage>
</organism>
<sequence>MEALTRDTEKQLESVAAAERAAFDSRLHELAQQYAHRRPAPNPPAAANCQAERTRAAVLANLLAESDQLAQSFATEADRRRIAGLACEAAYEAARLGK</sequence>
<evidence type="ECO:0000313" key="2">
    <source>
        <dbReference type="Proteomes" id="UP000072660"/>
    </source>
</evidence>